<dbReference type="InterPro" id="IPR019489">
    <property type="entry name" value="Clp_ATPase_C"/>
</dbReference>
<evidence type="ECO:0000313" key="12">
    <source>
        <dbReference type="Proteomes" id="UP000188320"/>
    </source>
</evidence>
<feature type="domain" description="AAA+ ATPase" evidence="9">
    <location>
        <begin position="559"/>
        <end position="727"/>
    </location>
</feature>
<feature type="coiled-coil region" evidence="7">
    <location>
        <begin position="372"/>
        <end position="452"/>
    </location>
</feature>
<name>A0A1R1PJV4_ZANCU</name>
<dbReference type="GO" id="GO:0005524">
    <property type="term" value="F:ATP binding"/>
    <property type="evidence" value="ECO:0007669"/>
    <property type="project" value="UniProtKB-KW"/>
</dbReference>
<dbReference type="PROSITE" id="PS00870">
    <property type="entry name" value="CLPAB_1"/>
    <property type="match status" value="1"/>
</dbReference>
<dbReference type="Pfam" id="PF07724">
    <property type="entry name" value="AAA_2"/>
    <property type="match status" value="1"/>
</dbReference>
<dbReference type="GO" id="GO:0005759">
    <property type="term" value="C:mitochondrial matrix"/>
    <property type="evidence" value="ECO:0007669"/>
    <property type="project" value="TreeGrafter"/>
</dbReference>
<evidence type="ECO:0000256" key="7">
    <source>
        <dbReference type="SAM" id="Coils"/>
    </source>
</evidence>
<dbReference type="InterPro" id="IPR001270">
    <property type="entry name" value="ClpA/B"/>
</dbReference>
<dbReference type="CDD" id="cd19499">
    <property type="entry name" value="RecA-like_ClpB_Hsp104-like"/>
    <property type="match status" value="1"/>
</dbReference>
<dbReference type="Gene3D" id="1.10.8.60">
    <property type="match status" value="1"/>
</dbReference>
<keyword evidence="5 6" id="KW-0143">Chaperone</keyword>
<dbReference type="CDD" id="cd00009">
    <property type="entry name" value="AAA"/>
    <property type="match status" value="1"/>
</dbReference>
<feature type="domain" description="Clp ATPase C-terminal" evidence="10">
    <location>
        <begin position="730"/>
        <end position="820"/>
    </location>
</feature>
<keyword evidence="2" id="KW-0677">Repeat</keyword>
<evidence type="ECO:0000256" key="4">
    <source>
        <dbReference type="ARBA" id="ARBA00022840"/>
    </source>
</evidence>
<dbReference type="GO" id="GO:0043335">
    <property type="term" value="P:protein unfolding"/>
    <property type="evidence" value="ECO:0007669"/>
    <property type="project" value="TreeGrafter"/>
</dbReference>
<dbReference type="PROSITE" id="PS00871">
    <property type="entry name" value="CLPAB_2"/>
    <property type="match status" value="1"/>
</dbReference>
<dbReference type="SUPFAM" id="SSF52540">
    <property type="entry name" value="P-loop containing nucleoside triphosphate hydrolases"/>
    <property type="match status" value="2"/>
</dbReference>
<evidence type="ECO:0000256" key="5">
    <source>
        <dbReference type="ARBA" id="ARBA00023186"/>
    </source>
</evidence>
<dbReference type="Pfam" id="PF00004">
    <property type="entry name" value="AAA"/>
    <property type="match status" value="1"/>
</dbReference>
<dbReference type="InterPro" id="IPR027417">
    <property type="entry name" value="P-loop_NTPase"/>
</dbReference>
<feature type="compositionally biased region" description="Pro residues" evidence="8">
    <location>
        <begin position="828"/>
        <end position="839"/>
    </location>
</feature>
<keyword evidence="11" id="KW-0346">Stress response</keyword>
<protein>
    <submittedName>
        <fullName evidence="11">Heat shock protein 78, mitochondrial</fullName>
    </submittedName>
</protein>
<evidence type="ECO:0000313" key="11">
    <source>
        <dbReference type="EMBL" id="OMH81244.1"/>
    </source>
</evidence>
<dbReference type="FunFam" id="3.40.50.300:FF:000010">
    <property type="entry name" value="Chaperone clpB 1, putative"/>
    <property type="match status" value="1"/>
</dbReference>
<dbReference type="Proteomes" id="UP000188320">
    <property type="component" value="Unassembled WGS sequence"/>
</dbReference>
<dbReference type="SMART" id="SM01086">
    <property type="entry name" value="ClpB_D2-small"/>
    <property type="match status" value="1"/>
</dbReference>
<dbReference type="InterPro" id="IPR018368">
    <property type="entry name" value="ClpA/B_CS1"/>
</dbReference>
<dbReference type="Gene3D" id="3.40.50.300">
    <property type="entry name" value="P-loop containing nucleotide triphosphate hydrolases"/>
    <property type="match status" value="3"/>
</dbReference>
<dbReference type="EMBL" id="LSSK01000946">
    <property type="protein sequence ID" value="OMH81244.1"/>
    <property type="molecule type" value="Genomic_DNA"/>
</dbReference>
<evidence type="ECO:0000256" key="3">
    <source>
        <dbReference type="ARBA" id="ARBA00022741"/>
    </source>
</evidence>
<dbReference type="PRINTS" id="PR00300">
    <property type="entry name" value="CLPPROTEASEA"/>
</dbReference>
<feature type="region of interest" description="Disordered" evidence="8">
    <location>
        <begin position="820"/>
        <end position="839"/>
    </location>
</feature>
<evidence type="ECO:0000256" key="8">
    <source>
        <dbReference type="SAM" id="MobiDB-lite"/>
    </source>
</evidence>
<evidence type="ECO:0000256" key="6">
    <source>
        <dbReference type="RuleBase" id="RU004432"/>
    </source>
</evidence>
<sequence>MISGKPLLRLGCINPGIKSVKDKLGVSHKKDSLIANSTLLPKSLVVSRGFSKLSAASIITNKELEQLKGRKVTETKKIGEITSKFNQVTVGKKGTSVSQQKRNYAIGNQGFRMAEPKVGESLAKYGVDLTKLAKEGKLDPVIGRDEIIRRTIQVLSRRTKNNPVITGEAGVGKTAIAEGLAQRIVKGEVPESMKNKRLVALDLAALIAGAKYKGEFEERLKAVINDVTSSTDIILFIDEIHMLLGLGKSEGSVDAGNMLKPALARGQLRCLGATTLDEYRLYIEKDKALERRFQPILVSEPTVEDTISILRGLKEKYEVFHGVSIADGALISAASLSHRYIQDRFLPDKAIDLVDEACSKLRTQQESKPDPIEELERAIMRIQIELESLKKEKDISSIERKKKLEEELEQKQVKCKELTKQWESEKEKLTEINKIKKQIDEARVSLETAQRDGNLAKASELQYGVIPNLEKKLPNAEDADARGNGSQLLHDRVTSEDIAGVVSRATGIPVTSMVTSERQKLLNMEKALSSRVVGQENAISAISEAVRLSRAGLQSSSKPIASFMFLGPTGVGKTELSKTIAKQLFDSENAIVRIDMSEYMEKFSVSRLIGAPPGYVGYDQGGQLTDAVRKRPYCVLLLDEIEKAHSDVANILLQVLDDGRLTDSKGRTVDFRNTILIMTSNLGSEMLLSDPSSGTTVSSEMKKSILEIVKHHFSPEFTNRVDDLVIFNRLSKQSLNKIVDIRIAEINNTQLSNRRIVLNVDESSKDWLVEHGYDPSFGARPLNRLIIKSVLNPLADYLIMGRIRDGDTVSTKVEGDSLIVVPNHDPYPNTPSDPIPESA</sequence>
<evidence type="ECO:0000259" key="9">
    <source>
        <dbReference type="SMART" id="SM00382"/>
    </source>
</evidence>
<dbReference type="InterPro" id="IPR028299">
    <property type="entry name" value="ClpA/B_CS2"/>
</dbReference>
<dbReference type="GO" id="GO:0042026">
    <property type="term" value="P:protein refolding"/>
    <property type="evidence" value="ECO:0007669"/>
    <property type="project" value="TreeGrafter"/>
</dbReference>
<reference evidence="12" key="1">
    <citation type="submission" date="2017-01" db="EMBL/GenBank/DDBJ databases">
        <authorList>
            <person name="Wang Y."/>
            <person name="White M."/>
            <person name="Kvist S."/>
            <person name="Moncalvo J.-M."/>
        </authorList>
    </citation>
    <scope>NUCLEOTIDE SEQUENCE [LARGE SCALE GENOMIC DNA]</scope>
    <source>
        <strain evidence="12">COL-18-3</strain>
    </source>
</reference>
<dbReference type="InterPro" id="IPR041546">
    <property type="entry name" value="ClpA/ClpB_AAA_lid"/>
</dbReference>
<dbReference type="FunFam" id="3.40.50.300:FF:000025">
    <property type="entry name" value="ATP-dependent Clp protease subunit"/>
    <property type="match status" value="1"/>
</dbReference>
<evidence type="ECO:0000256" key="1">
    <source>
        <dbReference type="ARBA" id="ARBA00008675"/>
    </source>
</evidence>
<keyword evidence="4 6" id="KW-0067">ATP-binding</keyword>
<dbReference type="GO" id="GO:0016887">
    <property type="term" value="F:ATP hydrolysis activity"/>
    <property type="evidence" value="ECO:0007669"/>
    <property type="project" value="InterPro"/>
</dbReference>
<gene>
    <name evidence="11" type="ORF">AX774_g5312</name>
</gene>
<dbReference type="PANTHER" id="PTHR11638">
    <property type="entry name" value="ATP-DEPENDENT CLP PROTEASE"/>
    <property type="match status" value="1"/>
</dbReference>
<dbReference type="PANTHER" id="PTHR11638:SF176">
    <property type="entry name" value="HEAT SHOCK PROTEIN 78, MITOCHONDRIAL"/>
    <property type="match status" value="1"/>
</dbReference>
<dbReference type="FunFam" id="3.40.50.300:FF:000120">
    <property type="entry name" value="ATP-dependent chaperone ClpB"/>
    <property type="match status" value="1"/>
</dbReference>
<evidence type="ECO:0000259" key="10">
    <source>
        <dbReference type="SMART" id="SM01086"/>
    </source>
</evidence>
<evidence type="ECO:0000256" key="2">
    <source>
        <dbReference type="ARBA" id="ARBA00022737"/>
    </source>
</evidence>
<feature type="domain" description="AAA+ ATPase" evidence="9">
    <location>
        <begin position="159"/>
        <end position="304"/>
    </location>
</feature>
<accession>A0A1R1PJV4</accession>
<keyword evidence="7" id="KW-0175">Coiled coil</keyword>
<keyword evidence="12" id="KW-1185">Reference proteome</keyword>
<keyword evidence="3 6" id="KW-0547">Nucleotide-binding</keyword>
<dbReference type="Pfam" id="PF17871">
    <property type="entry name" value="AAA_lid_9"/>
    <property type="match status" value="1"/>
</dbReference>
<comment type="caution">
    <text evidence="11">The sequence shown here is derived from an EMBL/GenBank/DDBJ whole genome shotgun (WGS) entry which is preliminary data.</text>
</comment>
<comment type="similarity">
    <text evidence="1 6">Belongs to the ClpA/ClpB family.</text>
</comment>
<dbReference type="InterPro" id="IPR003593">
    <property type="entry name" value="AAA+_ATPase"/>
</dbReference>
<dbReference type="Pfam" id="PF10431">
    <property type="entry name" value="ClpB_D2-small"/>
    <property type="match status" value="1"/>
</dbReference>
<dbReference type="AlphaFoldDB" id="A0A1R1PJV4"/>
<dbReference type="OrthoDB" id="47330at2759"/>
<dbReference type="InterPro" id="IPR003959">
    <property type="entry name" value="ATPase_AAA_core"/>
</dbReference>
<dbReference type="GO" id="GO:0034605">
    <property type="term" value="P:cellular response to heat"/>
    <property type="evidence" value="ECO:0007669"/>
    <property type="project" value="TreeGrafter"/>
</dbReference>
<organism evidence="11 12">
    <name type="scientific">Zancudomyces culisetae</name>
    <name type="common">Gut fungus</name>
    <name type="synonym">Smittium culisetae</name>
    <dbReference type="NCBI Taxonomy" id="1213189"/>
    <lineage>
        <taxon>Eukaryota</taxon>
        <taxon>Fungi</taxon>
        <taxon>Fungi incertae sedis</taxon>
        <taxon>Zoopagomycota</taxon>
        <taxon>Kickxellomycotina</taxon>
        <taxon>Harpellomycetes</taxon>
        <taxon>Harpellales</taxon>
        <taxon>Legeriomycetaceae</taxon>
        <taxon>Zancudomyces</taxon>
    </lineage>
</organism>
<proteinExistence type="inferred from homology"/>
<dbReference type="InterPro" id="IPR050130">
    <property type="entry name" value="ClpA_ClpB"/>
</dbReference>
<dbReference type="SMART" id="SM00382">
    <property type="entry name" value="AAA"/>
    <property type="match status" value="2"/>
</dbReference>